<feature type="transmembrane region" description="Helical" evidence="10">
    <location>
        <begin position="41"/>
        <end position="59"/>
    </location>
</feature>
<evidence type="ECO:0000256" key="3">
    <source>
        <dbReference type="ARBA" id="ARBA00009045"/>
    </source>
</evidence>
<dbReference type="InterPro" id="IPR002610">
    <property type="entry name" value="Peptidase_S54_rhomboid-like"/>
</dbReference>
<accession>A0A834ZRM8</accession>
<dbReference type="GO" id="GO:0006508">
    <property type="term" value="P:proteolysis"/>
    <property type="evidence" value="ECO:0007669"/>
    <property type="project" value="UniProtKB-KW"/>
</dbReference>
<feature type="transmembrane region" description="Helical" evidence="10">
    <location>
        <begin position="112"/>
        <end position="131"/>
    </location>
</feature>
<keyword evidence="6 10" id="KW-0378">Hydrolase</keyword>
<name>A0A834ZRM8_TETSI</name>
<comment type="caution">
    <text evidence="12">The sequence shown here is derived from an EMBL/GenBank/DDBJ whole genome shotgun (WGS) entry which is preliminary data.</text>
</comment>
<dbReference type="EC" id="3.4.21.105" evidence="10"/>
<dbReference type="AlphaFoldDB" id="A0A834ZRM8"/>
<protein>
    <recommendedName>
        <fullName evidence="10">RHOMBOID-like protein</fullName>
        <ecNumber evidence="10">3.4.21.105</ecNumber>
    </recommendedName>
</protein>
<evidence type="ECO:0000256" key="5">
    <source>
        <dbReference type="ARBA" id="ARBA00022692"/>
    </source>
</evidence>
<evidence type="ECO:0000256" key="10">
    <source>
        <dbReference type="RuleBase" id="RU362115"/>
    </source>
</evidence>
<evidence type="ECO:0000313" key="12">
    <source>
        <dbReference type="EMBL" id="KAF8412310.1"/>
    </source>
</evidence>
<reference evidence="12 13" key="1">
    <citation type="submission" date="2020-04" db="EMBL/GenBank/DDBJ databases">
        <title>Plant Genome Project.</title>
        <authorList>
            <person name="Zhang R.-G."/>
        </authorList>
    </citation>
    <scope>NUCLEOTIDE SEQUENCE [LARGE SCALE GENOMIC DNA]</scope>
    <source>
        <strain evidence="12">YNK0</strain>
        <tissue evidence="12">Leaf</tissue>
    </source>
</reference>
<evidence type="ECO:0000256" key="8">
    <source>
        <dbReference type="ARBA" id="ARBA00022989"/>
    </source>
</evidence>
<dbReference type="GO" id="GO:0004252">
    <property type="term" value="F:serine-type endopeptidase activity"/>
    <property type="evidence" value="ECO:0007669"/>
    <property type="project" value="InterPro"/>
</dbReference>
<keyword evidence="9 10" id="KW-0472">Membrane</keyword>
<evidence type="ECO:0000256" key="2">
    <source>
        <dbReference type="ARBA" id="ARBA00004141"/>
    </source>
</evidence>
<comment type="similarity">
    <text evidence="3 10">Belongs to the peptidase S54 family.</text>
</comment>
<organism evidence="12 13">
    <name type="scientific">Tetracentron sinense</name>
    <name type="common">Spur-leaf</name>
    <dbReference type="NCBI Taxonomy" id="13715"/>
    <lineage>
        <taxon>Eukaryota</taxon>
        <taxon>Viridiplantae</taxon>
        <taxon>Streptophyta</taxon>
        <taxon>Embryophyta</taxon>
        <taxon>Tracheophyta</taxon>
        <taxon>Spermatophyta</taxon>
        <taxon>Magnoliopsida</taxon>
        <taxon>Trochodendrales</taxon>
        <taxon>Trochodendraceae</taxon>
        <taxon>Tetracentron</taxon>
    </lineage>
</organism>
<evidence type="ECO:0000256" key="4">
    <source>
        <dbReference type="ARBA" id="ARBA00022670"/>
    </source>
</evidence>
<evidence type="ECO:0000256" key="1">
    <source>
        <dbReference type="ARBA" id="ARBA00000156"/>
    </source>
</evidence>
<dbReference type="PANTHER" id="PTHR22936:SF69">
    <property type="entry name" value="RHOMBOID-LIKE PROTEIN"/>
    <property type="match status" value="1"/>
</dbReference>
<dbReference type="InterPro" id="IPR022764">
    <property type="entry name" value="Peptidase_S54_rhomboid_dom"/>
</dbReference>
<evidence type="ECO:0000313" key="13">
    <source>
        <dbReference type="Proteomes" id="UP000655225"/>
    </source>
</evidence>
<keyword evidence="5 10" id="KW-0812">Transmembrane</keyword>
<dbReference type="SUPFAM" id="SSF144091">
    <property type="entry name" value="Rhomboid-like"/>
    <property type="match status" value="1"/>
</dbReference>
<keyword evidence="7 10" id="KW-0720">Serine protease</keyword>
<dbReference type="OrthoDB" id="418595at2759"/>
<feature type="transmembrane region" description="Helical" evidence="10">
    <location>
        <begin position="229"/>
        <end position="245"/>
    </location>
</feature>
<evidence type="ECO:0000259" key="11">
    <source>
        <dbReference type="Pfam" id="PF01694"/>
    </source>
</evidence>
<comment type="caution">
    <text evidence="10">Lacks conserved residue(s) required for the propagation of feature annotation.</text>
</comment>
<dbReference type="Proteomes" id="UP000655225">
    <property type="component" value="Unassembled WGS sequence"/>
</dbReference>
<evidence type="ECO:0000256" key="7">
    <source>
        <dbReference type="ARBA" id="ARBA00022825"/>
    </source>
</evidence>
<comment type="catalytic activity">
    <reaction evidence="1 10">
        <text>Cleaves type-1 transmembrane domains using a catalytic dyad composed of serine and histidine that are contributed by different transmembrane domains.</text>
        <dbReference type="EC" id="3.4.21.105"/>
    </reaction>
</comment>
<dbReference type="GO" id="GO:0016020">
    <property type="term" value="C:membrane"/>
    <property type="evidence" value="ECO:0007669"/>
    <property type="project" value="UniProtKB-SubCell"/>
</dbReference>
<evidence type="ECO:0000256" key="9">
    <source>
        <dbReference type="ARBA" id="ARBA00023136"/>
    </source>
</evidence>
<dbReference type="InterPro" id="IPR035952">
    <property type="entry name" value="Rhomboid-like_sf"/>
</dbReference>
<keyword evidence="13" id="KW-1185">Reference proteome</keyword>
<keyword evidence="4 10" id="KW-0645">Protease</keyword>
<dbReference type="Gene3D" id="1.20.1540.10">
    <property type="entry name" value="Rhomboid-like"/>
    <property type="match status" value="1"/>
</dbReference>
<feature type="transmembrane region" description="Helical" evidence="10">
    <location>
        <begin position="191"/>
        <end position="209"/>
    </location>
</feature>
<gene>
    <name evidence="12" type="ORF">HHK36_000271</name>
</gene>
<dbReference type="Pfam" id="PF01694">
    <property type="entry name" value="Rhomboid"/>
    <property type="match status" value="1"/>
</dbReference>
<proteinExistence type="inferred from homology"/>
<dbReference type="PANTHER" id="PTHR22936">
    <property type="entry name" value="RHOMBOID-RELATED"/>
    <property type="match status" value="1"/>
</dbReference>
<feature type="transmembrane region" description="Helical" evidence="10">
    <location>
        <begin position="138"/>
        <end position="157"/>
    </location>
</feature>
<feature type="domain" description="Peptidase S54 rhomboid" evidence="11">
    <location>
        <begin position="97"/>
        <end position="243"/>
    </location>
</feature>
<comment type="function">
    <text evidence="10">Serine protease involved in intramembrane proteolysis.</text>
</comment>
<feature type="transmembrane region" description="Helical" evidence="10">
    <location>
        <begin position="163"/>
        <end position="184"/>
    </location>
</feature>
<comment type="subcellular location">
    <subcellularLocation>
        <location evidence="2 10">Membrane</location>
        <topology evidence="2 10">Multi-pass membrane protein</topology>
    </subcellularLocation>
</comment>
<keyword evidence="8 10" id="KW-1133">Transmembrane helix</keyword>
<dbReference type="EMBL" id="JABCRI010000001">
    <property type="protein sequence ID" value="KAF8412310.1"/>
    <property type="molecule type" value="Genomic_DNA"/>
</dbReference>
<sequence length="295" mass="33385">MWIDYLESEDGAKKNLEKQWSSWWKQWSSCWKQWRSCWKQCIPIFSVANIVVFIVTMYINNCPKNYSEFGETVCRAKFLGRVEKLGGCEWDKVVNMGEGWRLFTCNWLHWNVQHLLSNTFILFFLEIFLNLRFGFVRIATIYLLSGFGGSILSSLFIRQTLCAGSSGAVFGLIGAIPSVIITNWTTYTNKFLTLHTLVSLIAILTVGSLPDRTNGSNPNVSVTNNFGHIGGWLTGFLLGFVLLLRPQFRPVELENTLPNVGVKSKYKIYGGIGDAVSRSERERALSLVSLSELPV</sequence>
<evidence type="ECO:0000256" key="6">
    <source>
        <dbReference type="ARBA" id="ARBA00022801"/>
    </source>
</evidence>